<dbReference type="InterPro" id="IPR036322">
    <property type="entry name" value="WD40_repeat_dom_sf"/>
</dbReference>
<reference evidence="2" key="1">
    <citation type="submission" date="2025-08" db="UniProtKB">
        <authorList>
            <consortium name="RefSeq"/>
        </authorList>
    </citation>
    <scope>IDENTIFICATION</scope>
</reference>
<gene>
    <name evidence="2" type="primary">LOC115209878</name>
</gene>
<dbReference type="Pfam" id="PF21030">
    <property type="entry name" value="WDR93"/>
    <property type="match status" value="1"/>
</dbReference>
<evidence type="ECO:0000313" key="2">
    <source>
        <dbReference type="RefSeq" id="XP_029634315.1"/>
    </source>
</evidence>
<name>A0A6P7S807_9MOLL</name>
<dbReference type="SUPFAM" id="SSF50978">
    <property type="entry name" value="WD40 repeat-like"/>
    <property type="match status" value="1"/>
</dbReference>
<organism evidence="1 2">
    <name type="scientific">Octopus sinensis</name>
    <name type="common">East Asian common octopus</name>
    <dbReference type="NCBI Taxonomy" id="2607531"/>
    <lineage>
        <taxon>Eukaryota</taxon>
        <taxon>Metazoa</taxon>
        <taxon>Spiralia</taxon>
        <taxon>Lophotrochozoa</taxon>
        <taxon>Mollusca</taxon>
        <taxon>Cephalopoda</taxon>
        <taxon>Coleoidea</taxon>
        <taxon>Octopodiformes</taxon>
        <taxon>Octopoda</taxon>
        <taxon>Incirrata</taxon>
        <taxon>Octopodidae</taxon>
        <taxon>Octopus</taxon>
    </lineage>
</organism>
<proteinExistence type="predicted"/>
<evidence type="ECO:0000313" key="1">
    <source>
        <dbReference type="Proteomes" id="UP000515154"/>
    </source>
</evidence>
<accession>A0A6P7S807</accession>
<dbReference type="RefSeq" id="XP_029634315.1">
    <property type="nucleotide sequence ID" value="XM_029778455.2"/>
</dbReference>
<keyword evidence="1" id="KW-1185">Reference proteome</keyword>
<protein>
    <submittedName>
        <fullName evidence="2">WD repeat-containing protein 93-like isoform X1</fullName>
    </submittedName>
</protein>
<sequence>MIPRVSRSFDKKSSSNASRSDYYLADPELWRDTLPQPYRMLDKILNEILETVWSEIQHRQDVKLSQRSFRIDDSFISPVCCTATQTVQVPKINSFSGCNGSIYSSLGTKDGLYILDASTQEICAMWKSENSEIQSVSQYFLDTQTFAITALDDVGTARIFMFRAPNNLILTFSLPDQQSEVKPQSFVTHCAASPQADYFGAVMDGSATGKESQLEIYKLSFGALFEQFLEPHVAINQHVPDGNSPGNEKQVAILFLRIPNISSPQACRASSLNSAFKYADSTGDVIGNGNSHILSKSYFDSRTYAFQSHYSDMMKYLPEKESLPRIQNFKFIQPDPALECGVNNTTPPSLLVWSTNCHILNRYSLVKPKKDSESPDPDMVWPFAAAIKIVTTSLCTTRIAVGLENGFIIIWDYHLGILSGVFDLSKEGSFKDLYFLSLNTPPNNQQPYSISCHLIAILNSGLVQYITYTDGSYSMTTLLPASRFAEAALNKVVPISGKNDLLLMTFNNGVILLTEVINGQTLCELELPPSYKPLPIWDPVIASIQIKPDPSQEDAVLSEATYVYVNASFDDANGIHTDENTSFFKFRLDTIPILETFYKETNTHMATSFVVETSLESLLENILKTRHERQWQRNIRLKSQWAKLPSLIPEQNVFN</sequence>
<dbReference type="Proteomes" id="UP000515154">
    <property type="component" value="Linkage group LG3"/>
</dbReference>
<dbReference type="KEGG" id="osn:115209878"/>
<dbReference type="InterPro" id="IPR049547">
    <property type="entry name" value="WDR93_beta-prop"/>
</dbReference>
<dbReference type="AlphaFoldDB" id="A0A6P7S807"/>